<dbReference type="PROSITE" id="PS50887">
    <property type="entry name" value="GGDEF"/>
    <property type="match status" value="1"/>
</dbReference>
<dbReference type="GO" id="GO:0052621">
    <property type="term" value="F:diguanylate cyclase activity"/>
    <property type="evidence" value="ECO:0007669"/>
    <property type="project" value="UniProtKB-EC"/>
</dbReference>
<dbReference type="InterPro" id="IPR043128">
    <property type="entry name" value="Rev_trsase/Diguanyl_cyclase"/>
</dbReference>
<organism evidence="4 5">
    <name type="scientific">Azohydromonas caseinilytica</name>
    <dbReference type="NCBI Taxonomy" id="2728836"/>
    <lineage>
        <taxon>Bacteria</taxon>
        <taxon>Pseudomonadati</taxon>
        <taxon>Pseudomonadota</taxon>
        <taxon>Betaproteobacteria</taxon>
        <taxon>Burkholderiales</taxon>
        <taxon>Sphaerotilaceae</taxon>
        <taxon>Azohydromonas</taxon>
    </lineage>
</organism>
<dbReference type="InterPro" id="IPR029787">
    <property type="entry name" value="Nucleotide_cyclase"/>
</dbReference>
<comment type="caution">
    <text evidence="4">The sequence shown here is derived from an EMBL/GenBank/DDBJ whole genome shotgun (WGS) entry which is preliminary data.</text>
</comment>
<evidence type="ECO:0000259" key="3">
    <source>
        <dbReference type="PROSITE" id="PS50887"/>
    </source>
</evidence>
<dbReference type="InterPro" id="IPR000160">
    <property type="entry name" value="GGDEF_dom"/>
</dbReference>
<dbReference type="PANTHER" id="PTHR45138:SF9">
    <property type="entry name" value="DIGUANYLATE CYCLASE DGCM-RELATED"/>
    <property type="match status" value="1"/>
</dbReference>
<evidence type="ECO:0000256" key="1">
    <source>
        <dbReference type="ARBA" id="ARBA00012528"/>
    </source>
</evidence>
<dbReference type="PANTHER" id="PTHR45138">
    <property type="entry name" value="REGULATORY COMPONENTS OF SENSORY TRANSDUCTION SYSTEM"/>
    <property type="match status" value="1"/>
</dbReference>
<evidence type="ECO:0000256" key="2">
    <source>
        <dbReference type="ARBA" id="ARBA00034247"/>
    </source>
</evidence>
<dbReference type="CDD" id="cd01949">
    <property type="entry name" value="GGDEF"/>
    <property type="match status" value="1"/>
</dbReference>
<evidence type="ECO:0000313" key="4">
    <source>
        <dbReference type="EMBL" id="NML15150.1"/>
    </source>
</evidence>
<dbReference type="Pfam" id="PF00990">
    <property type="entry name" value="GGDEF"/>
    <property type="match status" value="1"/>
</dbReference>
<name>A0A848FAB4_9BURK</name>
<comment type="catalytic activity">
    <reaction evidence="2">
        <text>2 GTP = 3',3'-c-di-GMP + 2 diphosphate</text>
        <dbReference type="Rhea" id="RHEA:24898"/>
        <dbReference type="ChEBI" id="CHEBI:33019"/>
        <dbReference type="ChEBI" id="CHEBI:37565"/>
        <dbReference type="ChEBI" id="CHEBI:58805"/>
        <dbReference type="EC" id="2.7.7.65"/>
    </reaction>
</comment>
<dbReference type="EC" id="2.7.7.65" evidence="1"/>
<dbReference type="NCBIfam" id="TIGR00254">
    <property type="entry name" value="GGDEF"/>
    <property type="match status" value="1"/>
</dbReference>
<dbReference type="Gene3D" id="3.30.70.270">
    <property type="match status" value="1"/>
</dbReference>
<dbReference type="InterPro" id="IPR050469">
    <property type="entry name" value="Diguanylate_Cyclase"/>
</dbReference>
<feature type="domain" description="GGDEF" evidence="3">
    <location>
        <begin position="189"/>
        <end position="318"/>
    </location>
</feature>
<dbReference type="Proteomes" id="UP000574067">
    <property type="component" value="Unassembled WGS sequence"/>
</dbReference>
<dbReference type="SMART" id="SM00267">
    <property type="entry name" value="GGDEF"/>
    <property type="match status" value="1"/>
</dbReference>
<sequence length="337" mass="37290">MSSLVNHLVELTRFRDRDQADVLLMETLAGLMHPRRLALHRCVGDGPEARWLTRAHVHGAPAQEGRRPEFEQLPLLDSQPDWRDCLQAQQPVALPGPPPRLLVPLLAGCEGTGVVEMETAQPLSAEDQGTVAAIVGLYGNFLALLDYGQRDALTGLLNRKTFDDCFMHALPGQAHAVGAQDPRASRAVQRHWLAVLDIDHFKGINDRFGHLIGDEVLLLLARLMRTVLRYDDRLFRFGGEEFVLLLAAPQESDVDSVLERLRQQIERFEFPQVGQVTVSIGFSDVRPADIPAAAFDRADRALYHAKTSGRNRVVGPAVLAAQGVAELPMRTGEVDLF</sequence>
<keyword evidence="5" id="KW-1185">Reference proteome</keyword>
<accession>A0A848FAB4</accession>
<dbReference type="EMBL" id="JABBFW010000005">
    <property type="protein sequence ID" value="NML15150.1"/>
    <property type="molecule type" value="Genomic_DNA"/>
</dbReference>
<dbReference type="FunFam" id="3.30.70.270:FF:000001">
    <property type="entry name" value="Diguanylate cyclase domain protein"/>
    <property type="match status" value="1"/>
</dbReference>
<dbReference type="AlphaFoldDB" id="A0A848FAB4"/>
<protein>
    <recommendedName>
        <fullName evidence="1">diguanylate cyclase</fullName>
        <ecNumber evidence="1">2.7.7.65</ecNumber>
    </recommendedName>
</protein>
<dbReference type="GO" id="GO:1902201">
    <property type="term" value="P:negative regulation of bacterial-type flagellum-dependent cell motility"/>
    <property type="evidence" value="ECO:0007669"/>
    <property type="project" value="TreeGrafter"/>
</dbReference>
<gene>
    <name evidence="4" type="ORF">HHL10_09180</name>
</gene>
<evidence type="ECO:0000313" key="5">
    <source>
        <dbReference type="Proteomes" id="UP000574067"/>
    </source>
</evidence>
<reference evidence="4 5" key="1">
    <citation type="submission" date="2020-04" db="EMBL/GenBank/DDBJ databases">
        <title>Azohydromonas sp. isolated from soil.</title>
        <authorList>
            <person name="Dahal R.H."/>
        </authorList>
    </citation>
    <scope>NUCLEOTIDE SEQUENCE [LARGE SCALE GENOMIC DNA]</scope>
    <source>
        <strain evidence="4 5">G-1-1-14</strain>
    </source>
</reference>
<proteinExistence type="predicted"/>
<dbReference type="GO" id="GO:0005886">
    <property type="term" value="C:plasma membrane"/>
    <property type="evidence" value="ECO:0007669"/>
    <property type="project" value="TreeGrafter"/>
</dbReference>
<dbReference type="GO" id="GO:0043709">
    <property type="term" value="P:cell adhesion involved in single-species biofilm formation"/>
    <property type="evidence" value="ECO:0007669"/>
    <property type="project" value="TreeGrafter"/>
</dbReference>
<dbReference type="RefSeq" id="WP_169160063.1">
    <property type="nucleotide sequence ID" value="NZ_JABBFW010000005.1"/>
</dbReference>
<dbReference type="SUPFAM" id="SSF55073">
    <property type="entry name" value="Nucleotide cyclase"/>
    <property type="match status" value="1"/>
</dbReference>